<sequence>MQSCPSTDAPIQRLPTENLVDIFLLHADTFAYKSDARPHFFRTEVERLANLRLLTLSQVCSRWHTIAIDTPIFWTKMDFNGVLWGTPSNLQTTVALLVSALKRGRDLPLILEITDDDKLPPHPRIFHLLASQSRRWASVTIFCAIEGIYFSGLEGKLPMLQKLQLDVPTVSSPNPLKCLKGTPVLRGLYFSSPLLENISTINLQHLFGLGCQAVEPTHIARSISLLSRLTTGTAFSLSFTCNKWSINPNQIVDLQIAPQTSAISVFSCAMFGEYYPQHSLEMLGQILASLTMPALREIRFWSARYPRGLLEWSHAQFLALCARSGFQHSLKILKLSHVGMTEAALVEVLSVLISLEQLQIADKRSVDDEGADVVLITDTLLCAITCAASNTGSFGAAPLVPRLSVLRCASRLQFTHNLLLDFVSSRLEHAPNCAPFRLQIRPLTEADGHFDPEVHARLQAMWSRKRRFVYYFGSAKYPVRCGIN</sequence>
<dbReference type="EMBL" id="JACAZI010000012">
    <property type="protein sequence ID" value="KAF7346932.1"/>
    <property type="molecule type" value="Genomic_DNA"/>
</dbReference>
<accession>A0A8H7CST4</accession>
<dbReference type="AlphaFoldDB" id="A0A8H7CST4"/>
<evidence type="ECO:0000313" key="3">
    <source>
        <dbReference type="Proteomes" id="UP000620124"/>
    </source>
</evidence>
<feature type="domain" description="F-box" evidence="1">
    <location>
        <begin position="11"/>
        <end position="79"/>
    </location>
</feature>
<dbReference type="Pfam" id="PF12937">
    <property type="entry name" value="F-box-like"/>
    <property type="match status" value="1"/>
</dbReference>
<name>A0A8H7CST4_9AGAR</name>
<evidence type="ECO:0000259" key="1">
    <source>
        <dbReference type="Pfam" id="PF12937"/>
    </source>
</evidence>
<gene>
    <name evidence="2" type="ORF">MVEN_01445600</name>
</gene>
<dbReference type="Gene3D" id="1.20.1280.50">
    <property type="match status" value="1"/>
</dbReference>
<dbReference type="Proteomes" id="UP000620124">
    <property type="component" value="Unassembled WGS sequence"/>
</dbReference>
<protein>
    <recommendedName>
        <fullName evidence="1">F-box domain-containing protein</fullName>
    </recommendedName>
</protein>
<proteinExistence type="predicted"/>
<reference evidence="2" key="1">
    <citation type="submission" date="2020-05" db="EMBL/GenBank/DDBJ databases">
        <title>Mycena genomes resolve the evolution of fungal bioluminescence.</title>
        <authorList>
            <person name="Tsai I.J."/>
        </authorList>
    </citation>
    <scope>NUCLEOTIDE SEQUENCE</scope>
    <source>
        <strain evidence="2">CCC161011</strain>
    </source>
</reference>
<organism evidence="2 3">
    <name type="scientific">Mycena venus</name>
    <dbReference type="NCBI Taxonomy" id="2733690"/>
    <lineage>
        <taxon>Eukaryota</taxon>
        <taxon>Fungi</taxon>
        <taxon>Dikarya</taxon>
        <taxon>Basidiomycota</taxon>
        <taxon>Agaricomycotina</taxon>
        <taxon>Agaricomycetes</taxon>
        <taxon>Agaricomycetidae</taxon>
        <taxon>Agaricales</taxon>
        <taxon>Marasmiineae</taxon>
        <taxon>Mycenaceae</taxon>
        <taxon>Mycena</taxon>
    </lineage>
</organism>
<dbReference type="InterPro" id="IPR001810">
    <property type="entry name" value="F-box_dom"/>
</dbReference>
<comment type="caution">
    <text evidence="2">The sequence shown here is derived from an EMBL/GenBank/DDBJ whole genome shotgun (WGS) entry which is preliminary data.</text>
</comment>
<evidence type="ECO:0000313" key="2">
    <source>
        <dbReference type="EMBL" id="KAF7346932.1"/>
    </source>
</evidence>
<keyword evidence="3" id="KW-1185">Reference proteome</keyword>
<dbReference type="OrthoDB" id="2938701at2759"/>